<dbReference type="EMBL" id="CP007155">
    <property type="protein sequence ID" value="AHH95987.1"/>
    <property type="molecule type" value="Genomic_DNA"/>
</dbReference>
<gene>
    <name evidence="1" type="ORF">KALB_2619</name>
</gene>
<proteinExistence type="predicted"/>
<dbReference type="STRING" id="1449976.KALB_2619"/>
<keyword evidence="2" id="KW-1185">Reference proteome</keyword>
<evidence type="ECO:0000313" key="2">
    <source>
        <dbReference type="Proteomes" id="UP000019225"/>
    </source>
</evidence>
<sequence length="189" mass="18962">MFAVTACGGATPPAAQPLAPKAAAPAARLVDRPLPTDCALVAAAEDVTKALGRELAGTTNRVLGLPVPKINRTGRVDCYYGVGANDPVTAAPVSIGVATYGDEASARERVAATVDAAKMAGDATAATKVGPEDATLVAAKDTRTLVVAHGKSTVVVDVRRDLLAEDKAGPALTALAVRALTESTGPAPR</sequence>
<evidence type="ECO:0000313" key="1">
    <source>
        <dbReference type="EMBL" id="AHH95987.1"/>
    </source>
</evidence>
<name>W5W511_9PSEU</name>
<organism evidence="1 2">
    <name type="scientific">Kutzneria albida DSM 43870</name>
    <dbReference type="NCBI Taxonomy" id="1449976"/>
    <lineage>
        <taxon>Bacteria</taxon>
        <taxon>Bacillati</taxon>
        <taxon>Actinomycetota</taxon>
        <taxon>Actinomycetes</taxon>
        <taxon>Pseudonocardiales</taxon>
        <taxon>Pseudonocardiaceae</taxon>
        <taxon>Kutzneria</taxon>
    </lineage>
</organism>
<dbReference type="eggNOG" id="ENOG5033KH9">
    <property type="taxonomic scope" value="Bacteria"/>
</dbReference>
<dbReference type="AlphaFoldDB" id="W5W511"/>
<reference evidence="1 2" key="1">
    <citation type="journal article" date="2014" name="BMC Genomics">
        <title>Complete genome sequence of producer of the glycopeptide antibiotic Aculeximycin Kutzneria albida DSM 43870T, a representative of minor genus of Pseudonocardiaceae.</title>
        <authorList>
            <person name="Rebets Y."/>
            <person name="Tokovenko B."/>
            <person name="Lushchyk I."/>
            <person name="Ruckert C."/>
            <person name="Zaburannyi N."/>
            <person name="Bechthold A."/>
            <person name="Kalinowski J."/>
            <person name="Luzhetskyy A."/>
        </authorList>
    </citation>
    <scope>NUCLEOTIDE SEQUENCE [LARGE SCALE GENOMIC DNA]</scope>
    <source>
        <strain evidence="1">DSM 43870</strain>
    </source>
</reference>
<dbReference type="HOGENOM" id="CLU_1432830_0_0_11"/>
<dbReference type="KEGG" id="kal:KALB_2619"/>
<accession>W5W511</accession>
<dbReference type="Proteomes" id="UP000019225">
    <property type="component" value="Chromosome"/>
</dbReference>
<protein>
    <submittedName>
        <fullName evidence="1">Putative secreted protein</fullName>
    </submittedName>
</protein>